<organism evidence="1 2">
    <name type="scientific">Halalkalibacter nanhaiisediminis</name>
    <dbReference type="NCBI Taxonomy" id="688079"/>
    <lineage>
        <taxon>Bacteria</taxon>
        <taxon>Bacillati</taxon>
        <taxon>Bacillota</taxon>
        <taxon>Bacilli</taxon>
        <taxon>Bacillales</taxon>
        <taxon>Bacillaceae</taxon>
        <taxon>Halalkalibacter</taxon>
    </lineage>
</organism>
<dbReference type="InterPro" id="IPR025613">
    <property type="entry name" value="YlbE"/>
</dbReference>
<accession>A0A562QIC6</accession>
<reference evidence="1 2" key="1">
    <citation type="journal article" date="2015" name="Stand. Genomic Sci.">
        <title>Genomic Encyclopedia of Bacterial and Archaeal Type Strains, Phase III: the genomes of soil and plant-associated and newly described type strains.</title>
        <authorList>
            <person name="Whitman W.B."/>
            <person name="Woyke T."/>
            <person name="Klenk H.P."/>
            <person name="Zhou Y."/>
            <person name="Lilburn T.G."/>
            <person name="Beck B.J."/>
            <person name="De Vos P."/>
            <person name="Vandamme P."/>
            <person name="Eisen J.A."/>
            <person name="Garrity G."/>
            <person name="Hugenholtz P."/>
            <person name="Kyrpides N.C."/>
        </authorList>
    </citation>
    <scope>NUCLEOTIDE SEQUENCE [LARGE SCALE GENOMIC DNA]</scope>
    <source>
        <strain evidence="1 2">CGMCC 1.10116</strain>
    </source>
</reference>
<dbReference type="Pfam" id="PF14003">
    <property type="entry name" value="YlbE"/>
    <property type="match status" value="1"/>
</dbReference>
<dbReference type="EMBL" id="VLKZ01000006">
    <property type="protein sequence ID" value="TWI55806.1"/>
    <property type="molecule type" value="Genomic_DNA"/>
</dbReference>
<protein>
    <submittedName>
        <fullName evidence="1">YlbE-like protein</fullName>
    </submittedName>
</protein>
<proteinExistence type="predicted"/>
<dbReference type="AlphaFoldDB" id="A0A562QIC6"/>
<dbReference type="Proteomes" id="UP000315711">
    <property type="component" value="Unassembled WGS sequence"/>
</dbReference>
<evidence type="ECO:0000313" key="2">
    <source>
        <dbReference type="Proteomes" id="UP000315711"/>
    </source>
</evidence>
<evidence type="ECO:0000313" key="1">
    <source>
        <dbReference type="EMBL" id="TWI55806.1"/>
    </source>
</evidence>
<gene>
    <name evidence="1" type="ORF">IQ10_02366</name>
</gene>
<dbReference type="OrthoDB" id="1646085at2"/>
<sequence>MRADIQHVLSQHPEIRQYVRQHPNWYRKLGRDPSQLSLVEKEANYFYGRTFPQRVEKVQNHLGLAMMMIEMLKAGQATVAQASQRR</sequence>
<comment type="caution">
    <text evidence="1">The sequence shown here is derived from an EMBL/GenBank/DDBJ whole genome shotgun (WGS) entry which is preliminary data.</text>
</comment>
<name>A0A562QIC6_9BACI</name>
<keyword evidence="2" id="KW-1185">Reference proteome</keyword>